<dbReference type="GO" id="GO:0009306">
    <property type="term" value="P:protein secretion"/>
    <property type="evidence" value="ECO:0007669"/>
    <property type="project" value="InterPro"/>
</dbReference>
<proteinExistence type="predicted"/>
<sequence length="110" mass="10854">MEPTRAACRPKRMFADTDAIRAWAAANAARADDLAEVVAALSSLPVAASGSSLGPVASRFLSALSAAAADGARAAAAISDQLASAGETTNTVASEYDSVDTSAAKRVAGG</sequence>
<dbReference type="Proteomes" id="UP000005442">
    <property type="component" value="Chromosome"/>
</dbReference>
<gene>
    <name evidence="1" type="ordered locus">MycrhN_0490</name>
</gene>
<evidence type="ECO:0008006" key="3">
    <source>
        <dbReference type="Google" id="ProtNLM"/>
    </source>
</evidence>
<dbReference type="HOGENOM" id="CLU_2168194_0_0_11"/>
<reference evidence="1 2" key="1">
    <citation type="submission" date="2011-12" db="EMBL/GenBank/DDBJ databases">
        <title>Complete sequence of Mycobacterium rhodesiae NBB3.</title>
        <authorList>
            <consortium name="US DOE Joint Genome Institute"/>
            <person name="Lucas S."/>
            <person name="Han J."/>
            <person name="Lapidus A."/>
            <person name="Cheng J.-F."/>
            <person name="Goodwin L."/>
            <person name="Pitluck S."/>
            <person name="Peters L."/>
            <person name="Mikhailova N."/>
            <person name="Gu W."/>
            <person name="Detter J.C."/>
            <person name="Han C."/>
            <person name="Tapia R."/>
            <person name="Land M."/>
            <person name="Hauser L."/>
            <person name="Kyrpides N."/>
            <person name="Ivanova N."/>
            <person name="Pagani I."/>
            <person name="Mattes T."/>
            <person name="Holmes A."/>
            <person name="Rutledge P."/>
            <person name="Paulsen I."/>
            <person name="Coleman N."/>
            <person name="Woyke T."/>
        </authorList>
    </citation>
    <scope>NUCLEOTIDE SEQUENCE [LARGE SCALE GENOMIC DNA]</scope>
    <source>
        <strain evidence="1 2">NBB3</strain>
    </source>
</reference>
<dbReference type="AlphaFoldDB" id="G8RL66"/>
<evidence type="ECO:0000313" key="2">
    <source>
        <dbReference type="Proteomes" id="UP000005442"/>
    </source>
</evidence>
<organism evidence="1 2">
    <name type="scientific">Mycolicibacterium rhodesiae (strain NBB3)</name>
    <name type="common">Mycobacterium rhodesiae</name>
    <dbReference type="NCBI Taxonomy" id="710685"/>
    <lineage>
        <taxon>Bacteria</taxon>
        <taxon>Bacillati</taxon>
        <taxon>Actinomycetota</taxon>
        <taxon>Actinomycetes</taxon>
        <taxon>Mycobacteriales</taxon>
        <taxon>Mycobacteriaceae</taxon>
        <taxon>Mycolicibacterium</taxon>
    </lineage>
</organism>
<name>G8RL66_MYCRN</name>
<dbReference type="Pfam" id="PF10824">
    <property type="entry name" value="T7SS_ESX_EspC"/>
    <property type="match status" value="1"/>
</dbReference>
<dbReference type="EMBL" id="CP003169">
    <property type="protein sequence ID" value="AEV71128.1"/>
    <property type="molecule type" value="Genomic_DNA"/>
</dbReference>
<evidence type="ECO:0000313" key="1">
    <source>
        <dbReference type="EMBL" id="AEV71128.1"/>
    </source>
</evidence>
<dbReference type="KEGG" id="mrh:MycrhN_0490"/>
<keyword evidence="2" id="KW-1185">Reference proteome</keyword>
<accession>G8RL66</accession>
<protein>
    <recommendedName>
        <fullName evidence="3">ESX-1 secretion-associated protein</fullName>
    </recommendedName>
</protein>
<dbReference type="InterPro" id="IPR022536">
    <property type="entry name" value="EspC"/>
</dbReference>
<dbReference type="PATRIC" id="fig|710685.3.peg.492"/>